<keyword evidence="3" id="KW-1185">Reference proteome</keyword>
<dbReference type="RefSeq" id="WP_251611353.1">
    <property type="nucleotide sequence ID" value="NZ_JAMQJY010000004.1"/>
</dbReference>
<evidence type="ECO:0000313" key="2">
    <source>
        <dbReference type="EMBL" id="MCM2677552.1"/>
    </source>
</evidence>
<feature type="transmembrane region" description="Helical" evidence="1">
    <location>
        <begin position="38"/>
        <end position="58"/>
    </location>
</feature>
<name>A0ABT0XNS8_9BACI</name>
<comment type="caution">
    <text evidence="2">The sequence shown here is derived from an EMBL/GenBank/DDBJ whole genome shotgun (WGS) entry which is preliminary data.</text>
</comment>
<sequence>MRKIDGHERHHKTKETFGETIDRARVGRWQSLTEGSCLTRILTFVLIIAFMVVLGYCYG</sequence>
<evidence type="ECO:0000313" key="3">
    <source>
        <dbReference type="Proteomes" id="UP001203665"/>
    </source>
</evidence>
<protein>
    <submittedName>
        <fullName evidence="2">Uncharacterized protein</fullName>
    </submittedName>
</protein>
<reference evidence="2" key="1">
    <citation type="submission" date="2022-06" db="EMBL/GenBank/DDBJ databases">
        <title>Alkalicoccobacillus porphyridii sp. nov., isolated from a marine red alga, Porphyridium purpureum and reclassification of Shouchella plakortidis and Shouchella gibsonii as Alkalicoccobacillus plakortidis comb. nov. and Alkalicoccobacillus gibsonii comb. nov.</title>
        <authorList>
            <person name="Kim K.H."/>
            <person name="Lee J.K."/>
            <person name="Han D.M."/>
            <person name="Baek J.H."/>
            <person name="Jeon C.O."/>
        </authorList>
    </citation>
    <scope>NUCLEOTIDE SEQUENCE</scope>
    <source>
        <strain evidence="2">DSM 19153</strain>
    </source>
</reference>
<proteinExistence type="predicted"/>
<keyword evidence="1" id="KW-0812">Transmembrane</keyword>
<evidence type="ECO:0000256" key="1">
    <source>
        <dbReference type="SAM" id="Phobius"/>
    </source>
</evidence>
<dbReference type="EMBL" id="JAMQJY010000004">
    <property type="protein sequence ID" value="MCM2677552.1"/>
    <property type="molecule type" value="Genomic_DNA"/>
</dbReference>
<organism evidence="2 3">
    <name type="scientific">Alkalicoccobacillus plakortidis</name>
    <dbReference type="NCBI Taxonomy" id="444060"/>
    <lineage>
        <taxon>Bacteria</taxon>
        <taxon>Bacillati</taxon>
        <taxon>Bacillota</taxon>
        <taxon>Bacilli</taxon>
        <taxon>Bacillales</taxon>
        <taxon>Bacillaceae</taxon>
        <taxon>Alkalicoccobacillus</taxon>
    </lineage>
</organism>
<gene>
    <name evidence="2" type="ORF">NDM98_20295</name>
</gene>
<keyword evidence="1" id="KW-1133">Transmembrane helix</keyword>
<keyword evidence="1" id="KW-0472">Membrane</keyword>
<accession>A0ABT0XNS8</accession>
<dbReference type="Proteomes" id="UP001203665">
    <property type="component" value="Unassembled WGS sequence"/>
</dbReference>